<keyword evidence="1" id="KW-0489">Methyltransferase</keyword>
<keyword evidence="1" id="KW-0808">Transferase</keyword>
<dbReference type="GO" id="GO:0008168">
    <property type="term" value="F:methyltransferase activity"/>
    <property type="evidence" value="ECO:0007669"/>
    <property type="project" value="UniProtKB-KW"/>
</dbReference>
<dbReference type="GO" id="GO:0032259">
    <property type="term" value="P:methylation"/>
    <property type="evidence" value="ECO:0007669"/>
    <property type="project" value="UniProtKB-KW"/>
</dbReference>
<evidence type="ECO:0000313" key="1">
    <source>
        <dbReference type="EMBL" id="JAG17473.1"/>
    </source>
</evidence>
<dbReference type="EMBL" id="GBHO01026131">
    <property type="protein sequence ID" value="JAG17473.1"/>
    <property type="molecule type" value="Transcribed_RNA"/>
</dbReference>
<protein>
    <submittedName>
        <fullName evidence="1">Ribosomal RNA large subunit methyltransferase H</fullName>
    </submittedName>
</protein>
<sequence>MKKEHEEDGFFLVLSDNFFERVKKHCAFQVIEDARSSPERLKIYELFFSRSSCWNFRTGRTLHSFLKKLTVGGLVEKRSDVPEIQFAEAISLQRLLKSDLTNIATAISPY</sequence>
<organism evidence="1">
    <name type="scientific">Lygus hesperus</name>
    <name type="common">Western plant bug</name>
    <dbReference type="NCBI Taxonomy" id="30085"/>
    <lineage>
        <taxon>Eukaryota</taxon>
        <taxon>Metazoa</taxon>
        <taxon>Ecdysozoa</taxon>
        <taxon>Arthropoda</taxon>
        <taxon>Hexapoda</taxon>
        <taxon>Insecta</taxon>
        <taxon>Pterygota</taxon>
        <taxon>Neoptera</taxon>
        <taxon>Paraneoptera</taxon>
        <taxon>Hemiptera</taxon>
        <taxon>Heteroptera</taxon>
        <taxon>Panheteroptera</taxon>
        <taxon>Cimicomorpha</taxon>
        <taxon>Miridae</taxon>
        <taxon>Mirini</taxon>
        <taxon>Lygus</taxon>
    </lineage>
</organism>
<name>A0A0A9XF88_LYGHE</name>
<proteinExistence type="predicted"/>
<gene>
    <name evidence="1" type="primary">rlmH_14</name>
    <name evidence="1" type="ORF">CM83_33861</name>
</gene>
<accession>A0A0A9XF88</accession>
<dbReference type="AlphaFoldDB" id="A0A0A9XF88"/>
<reference evidence="1" key="2">
    <citation type="submission" date="2014-07" db="EMBL/GenBank/DDBJ databases">
        <authorList>
            <person name="Hull J."/>
        </authorList>
    </citation>
    <scope>NUCLEOTIDE SEQUENCE</scope>
</reference>
<reference evidence="1" key="1">
    <citation type="journal article" date="2014" name="PLoS ONE">
        <title>Transcriptome-Based Identification of ABC Transporters in the Western Tarnished Plant Bug Lygus hesperus.</title>
        <authorList>
            <person name="Hull J.J."/>
            <person name="Chaney K."/>
            <person name="Geib S.M."/>
            <person name="Fabrick J.A."/>
            <person name="Brent C.S."/>
            <person name="Walsh D."/>
            <person name="Lavine L.C."/>
        </authorList>
    </citation>
    <scope>NUCLEOTIDE SEQUENCE</scope>
</reference>